<accession>A0A075PA07</accession>
<dbReference type="Proteomes" id="UP000264779">
    <property type="component" value="Unassembled WGS sequence"/>
</dbReference>
<dbReference type="EMBL" id="DNAN01000550">
    <property type="protein sequence ID" value="HAW77152.1"/>
    <property type="molecule type" value="Genomic_DNA"/>
</dbReference>
<organism evidence="1 4">
    <name type="scientific">Alteromonas australica</name>
    <dbReference type="NCBI Taxonomy" id="589873"/>
    <lineage>
        <taxon>Bacteria</taxon>
        <taxon>Pseudomonadati</taxon>
        <taxon>Pseudomonadota</taxon>
        <taxon>Gammaproteobacteria</taxon>
        <taxon>Alteromonadales</taxon>
        <taxon>Alteromonadaceae</taxon>
        <taxon>Alteromonas/Salinimonas group</taxon>
        <taxon>Alteromonas</taxon>
    </lineage>
</organism>
<dbReference type="KEGG" id="aal:EP13_16560"/>
<dbReference type="Proteomes" id="UP000263517">
    <property type="component" value="Unassembled WGS sequence"/>
</dbReference>
<dbReference type="STRING" id="589873.EP12_17265"/>
<evidence type="ECO:0000313" key="1">
    <source>
        <dbReference type="EMBL" id="AIG00163.1"/>
    </source>
</evidence>
<dbReference type="Proteomes" id="UP000056090">
    <property type="component" value="Chromosome"/>
</dbReference>
<evidence type="ECO:0000313" key="2">
    <source>
        <dbReference type="EMBL" id="HAW77152.1"/>
    </source>
</evidence>
<dbReference type="EMBL" id="CP008849">
    <property type="protein sequence ID" value="AIG00163.1"/>
    <property type="molecule type" value="Genomic_DNA"/>
</dbReference>
<protein>
    <submittedName>
        <fullName evidence="1">Uncharacterized protein</fullName>
    </submittedName>
</protein>
<sequence>MMSKLKTWAFRQLSEKTLPIILLVLVASASAYFSQQQEQQLAESLKTLERIKIKLSLMGDE</sequence>
<reference evidence="5 6" key="2">
    <citation type="journal article" date="2018" name="Nat. Biotechnol.">
        <title>A standardized bacterial taxonomy based on genome phylogeny substantially revises the tree of life.</title>
        <authorList>
            <person name="Parks D.H."/>
            <person name="Chuvochina M."/>
            <person name="Waite D.W."/>
            <person name="Rinke C."/>
            <person name="Skarshewski A."/>
            <person name="Chaumeil P.A."/>
            <person name="Hugenholtz P."/>
        </authorList>
    </citation>
    <scope>NUCLEOTIDE SEQUENCE [LARGE SCALE GENOMIC DNA]</scope>
    <source>
        <strain evidence="3">UBA11621</strain>
        <strain evidence="2">UBA11978</strain>
    </source>
</reference>
<evidence type="ECO:0000313" key="6">
    <source>
        <dbReference type="Proteomes" id="UP000264779"/>
    </source>
</evidence>
<dbReference type="EMBL" id="DONK01000182">
    <property type="protein sequence ID" value="HBU51971.1"/>
    <property type="molecule type" value="Genomic_DNA"/>
</dbReference>
<evidence type="ECO:0000313" key="5">
    <source>
        <dbReference type="Proteomes" id="UP000263517"/>
    </source>
</evidence>
<dbReference type="RefSeq" id="WP_044058184.1">
    <property type="nucleotide sequence ID" value="NZ_CAJXAX010000008.1"/>
</dbReference>
<gene>
    <name evidence="2" type="ORF">DCW74_15620</name>
    <name evidence="3" type="ORF">DEB45_11990</name>
    <name evidence="1" type="ORF">EP13_16560</name>
</gene>
<reference evidence="1 4" key="1">
    <citation type="submission" date="2014-06" db="EMBL/GenBank/DDBJ databases">
        <title>Genomes of Alteromonas australica, a world apart.</title>
        <authorList>
            <person name="Gonzaga A."/>
            <person name="Lopez-Perez M."/>
            <person name="Rodriguez-Valera F."/>
        </authorList>
    </citation>
    <scope>NUCLEOTIDE SEQUENCE [LARGE SCALE GENOMIC DNA]</scope>
    <source>
        <strain evidence="1 4">H 17</strain>
    </source>
</reference>
<evidence type="ECO:0000313" key="3">
    <source>
        <dbReference type="EMBL" id="HBU51971.1"/>
    </source>
</evidence>
<dbReference type="GeneID" id="78256496"/>
<evidence type="ECO:0000313" key="4">
    <source>
        <dbReference type="Proteomes" id="UP000056090"/>
    </source>
</evidence>
<dbReference type="AlphaFoldDB" id="A0A075PA07"/>
<dbReference type="KEGG" id="aaus:EP12_17265"/>
<dbReference type="PATRIC" id="fig|589873.4.peg.3744"/>
<keyword evidence="4" id="KW-1185">Reference proteome</keyword>
<name>A0A075PA07_9ALTE</name>
<proteinExistence type="predicted"/>